<accession>A0AAV7RQ57</accession>
<evidence type="ECO:0008006" key="3">
    <source>
        <dbReference type="Google" id="ProtNLM"/>
    </source>
</evidence>
<comment type="caution">
    <text evidence="1">The sequence shown here is derived from an EMBL/GenBank/DDBJ whole genome shotgun (WGS) entry which is preliminary data.</text>
</comment>
<dbReference type="AlphaFoldDB" id="A0AAV7RQ57"/>
<protein>
    <recommendedName>
        <fullName evidence="3">COX assembly mitochondrial protein</fullName>
    </recommendedName>
</protein>
<dbReference type="Proteomes" id="UP001066276">
    <property type="component" value="Chromosome 5"/>
</dbReference>
<organism evidence="1 2">
    <name type="scientific">Pleurodeles waltl</name>
    <name type="common">Iberian ribbed newt</name>
    <dbReference type="NCBI Taxonomy" id="8319"/>
    <lineage>
        <taxon>Eukaryota</taxon>
        <taxon>Metazoa</taxon>
        <taxon>Chordata</taxon>
        <taxon>Craniata</taxon>
        <taxon>Vertebrata</taxon>
        <taxon>Euteleostomi</taxon>
        <taxon>Amphibia</taxon>
        <taxon>Batrachia</taxon>
        <taxon>Caudata</taxon>
        <taxon>Salamandroidea</taxon>
        <taxon>Salamandridae</taxon>
        <taxon>Pleurodelinae</taxon>
        <taxon>Pleurodeles</taxon>
    </lineage>
</organism>
<evidence type="ECO:0000313" key="1">
    <source>
        <dbReference type="EMBL" id="KAJ1154434.1"/>
    </source>
</evidence>
<keyword evidence="2" id="KW-1185">Reference proteome</keyword>
<evidence type="ECO:0000313" key="2">
    <source>
        <dbReference type="Proteomes" id="UP001066276"/>
    </source>
</evidence>
<dbReference type="EMBL" id="JANPWB010000009">
    <property type="protein sequence ID" value="KAJ1154434.1"/>
    <property type="molecule type" value="Genomic_DNA"/>
</dbReference>
<proteinExistence type="predicted"/>
<name>A0AAV7RQ57_PLEWA</name>
<gene>
    <name evidence="1" type="ORF">NDU88_007186</name>
</gene>
<sequence>MTVYRGRHQCCTAEPRSSGESEAYLEECLETRPRHARVTVSQCLDQHRGDTAQSREISQKDALKLTNPPTFAKMFGLDTMGRPEK</sequence>
<reference evidence="1" key="1">
    <citation type="journal article" date="2022" name="bioRxiv">
        <title>Sequencing and chromosome-scale assembly of the giantPleurodeles waltlgenome.</title>
        <authorList>
            <person name="Brown T."/>
            <person name="Elewa A."/>
            <person name="Iarovenko S."/>
            <person name="Subramanian E."/>
            <person name="Araus A.J."/>
            <person name="Petzold A."/>
            <person name="Susuki M."/>
            <person name="Suzuki K.-i.T."/>
            <person name="Hayashi T."/>
            <person name="Toyoda A."/>
            <person name="Oliveira C."/>
            <person name="Osipova E."/>
            <person name="Leigh N.D."/>
            <person name="Simon A."/>
            <person name="Yun M.H."/>
        </authorList>
    </citation>
    <scope>NUCLEOTIDE SEQUENCE</scope>
    <source>
        <strain evidence="1">20211129_DDA</strain>
        <tissue evidence="1">Liver</tissue>
    </source>
</reference>